<dbReference type="GO" id="GO:0016787">
    <property type="term" value="F:hydrolase activity"/>
    <property type="evidence" value="ECO:0007669"/>
    <property type="project" value="UniProtKB-KW"/>
</dbReference>
<dbReference type="EMBL" id="OU963862">
    <property type="protein sequence ID" value="CAH0381688.1"/>
    <property type="molecule type" value="Genomic_DNA"/>
</dbReference>
<evidence type="ECO:0000259" key="3">
    <source>
        <dbReference type="Pfam" id="PF05970"/>
    </source>
</evidence>
<keyword evidence="1" id="KW-0233">DNA recombination</keyword>
<reference evidence="6" key="1">
    <citation type="submission" date="2021-12" db="EMBL/GenBank/DDBJ databases">
        <authorList>
            <person name="King R."/>
        </authorList>
    </citation>
    <scope>NUCLEOTIDE SEQUENCE</scope>
</reference>
<comment type="catalytic activity">
    <reaction evidence="1">
        <text>ATP + H2O = ADP + phosphate + H(+)</text>
        <dbReference type="Rhea" id="RHEA:13065"/>
        <dbReference type="ChEBI" id="CHEBI:15377"/>
        <dbReference type="ChEBI" id="CHEBI:15378"/>
        <dbReference type="ChEBI" id="CHEBI:30616"/>
        <dbReference type="ChEBI" id="CHEBI:43474"/>
        <dbReference type="ChEBI" id="CHEBI:456216"/>
        <dbReference type="EC" id="5.6.2.3"/>
    </reaction>
</comment>
<feature type="compositionally biased region" description="Acidic residues" evidence="2">
    <location>
        <begin position="502"/>
        <end position="520"/>
    </location>
</feature>
<name>A0A9P0A0F7_BEMTA</name>
<dbReference type="GO" id="GO:0043139">
    <property type="term" value="F:5'-3' DNA helicase activity"/>
    <property type="evidence" value="ECO:0007669"/>
    <property type="project" value="UniProtKB-EC"/>
</dbReference>
<dbReference type="InterPro" id="IPR027417">
    <property type="entry name" value="P-loop_NTPase"/>
</dbReference>
<comment type="cofactor">
    <cofactor evidence="1">
        <name>Mg(2+)</name>
        <dbReference type="ChEBI" id="CHEBI:18420"/>
    </cofactor>
</comment>
<keyword evidence="1" id="KW-0067">ATP-binding</keyword>
<evidence type="ECO:0000256" key="2">
    <source>
        <dbReference type="SAM" id="MobiDB-lite"/>
    </source>
</evidence>
<protein>
    <recommendedName>
        <fullName evidence="1">ATP-dependent DNA helicase</fullName>
        <ecNumber evidence="1">5.6.2.3</ecNumber>
    </recommendedName>
</protein>
<dbReference type="PANTHER" id="PTHR47642:SF5">
    <property type="entry name" value="ATP-DEPENDENT DNA HELICASE"/>
    <property type="match status" value="1"/>
</dbReference>
<dbReference type="PANTHER" id="PTHR47642">
    <property type="entry name" value="ATP-DEPENDENT DNA HELICASE"/>
    <property type="match status" value="1"/>
</dbReference>
<evidence type="ECO:0000256" key="1">
    <source>
        <dbReference type="RuleBase" id="RU363044"/>
    </source>
</evidence>
<keyword evidence="7" id="KW-1185">Reference proteome</keyword>
<feature type="domain" description="DNA helicase Pif1-like DEAD-box helicase" evidence="3">
    <location>
        <begin position="1274"/>
        <end position="1475"/>
    </location>
</feature>
<dbReference type="GO" id="GO:0006310">
    <property type="term" value="P:DNA recombination"/>
    <property type="evidence" value="ECO:0007669"/>
    <property type="project" value="UniProtKB-KW"/>
</dbReference>
<dbReference type="CDD" id="cd18809">
    <property type="entry name" value="SF1_C_RecD"/>
    <property type="match status" value="1"/>
</dbReference>
<keyword evidence="1" id="KW-0547">Nucleotide-binding</keyword>
<dbReference type="SUPFAM" id="SSF52540">
    <property type="entry name" value="P-loop containing nucleoside triphosphate hydrolases"/>
    <property type="match status" value="2"/>
</dbReference>
<feature type="compositionally biased region" description="Basic and acidic residues" evidence="2">
    <location>
        <begin position="16"/>
        <end position="28"/>
    </location>
</feature>
<keyword evidence="1" id="KW-0347">Helicase</keyword>
<accession>A0A9P0A0F7</accession>
<evidence type="ECO:0000313" key="7">
    <source>
        <dbReference type="Proteomes" id="UP001152759"/>
    </source>
</evidence>
<dbReference type="InterPro" id="IPR051055">
    <property type="entry name" value="PIF1_helicase"/>
</dbReference>
<dbReference type="EC" id="5.6.2.3" evidence="1"/>
<organism evidence="6 7">
    <name type="scientific">Bemisia tabaci</name>
    <name type="common">Sweetpotato whitefly</name>
    <name type="synonym">Aleurodes tabaci</name>
    <dbReference type="NCBI Taxonomy" id="7038"/>
    <lineage>
        <taxon>Eukaryota</taxon>
        <taxon>Metazoa</taxon>
        <taxon>Ecdysozoa</taxon>
        <taxon>Arthropoda</taxon>
        <taxon>Hexapoda</taxon>
        <taxon>Insecta</taxon>
        <taxon>Pterygota</taxon>
        <taxon>Neoptera</taxon>
        <taxon>Paraneoptera</taxon>
        <taxon>Hemiptera</taxon>
        <taxon>Sternorrhyncha</taxon>
        <taxon>Aleyrodoidea</taxon>
        <taxon>Aleyrodidae</taxon>
        <taxon>Aleyrodinae</taxon>
        <taxon>Bemisia</taxon>
    </lineage>
</organism>
<dbReference type="InterPro" id="IPR010285">
    <property type="entry name" value="DNA_helicase_pif1-like_DEAD"/>
</dbReference>
<feature type="region of interest" description="Disordered" evidence="2">
    <location>
        <begin position="502"/>
        <end position="524"/>
    </location>
</feature>
<dbReference type="Pfam" id="PF05970">
    <property type="entry name" value="PIF1"/>
    <property type="match status" value="1"/>
</dbReference>
<evidence type="ECO:0000313" key="6">
    <source>
        <dbReference type="EMBL" id="CAH0381688.1"/>
    </source>
</evidence>
<dbReference type="GO" id="GO:0005524">
    <property type="term" value="F:ATP binding"/>
    <property type="evidence" value="ECO:0007669"/>
    <property type="project" value="UniProtKB-KW"/>
</dbReference>
<feature type="domain" description="DUF6570" evidence="5">
    <location>
        <begin position="352"/>
        <end position="481"/>
    </location>
</feature>
<dbReference type="Pfam" id="PF14214">
    <property type="entry name" value="Helitron_like_N"/>
    <property type="match status" value="1"/>
</dbReference>
<evidence type="ECO:0000259" key="4">
    <source>
        <dbReference type="Pfam" id="PF14214"/>
    </source>
</evidence>
<keyword evidence="1" id="KW-0234">DNA repair</keyword>
<feature type="region of interest" description="Disordered" evidence="2">
    <location>
        <begin position="1"/>
        <end position="30"/>
    </location>
</feature>
<evidence type="ECO:0000259" key="5">
    <source>
        <dbReference type="Pfam" id="PF20209"/>
    </source>
</evidence>
<feature type="domain" description="Helitron helicase-like" evidence="4">
    <location>
        <begin position="613"/>
        <end position="777"/>
    </location>
</feature>
<dbReference type="Proteomes" id="UP001152759">
    <property type="component" value="Chromosome 1"/>
</dbReference>
<dbReference type="GO" id="GO:0000723">
    <property type="term" value="P:telomere maintenance"/>
    <property type="evidence" value="ECO:0007669"/>
    <property type="project" value="InterPro"/>
</dbReference>
<dbReference type="Gene3D" id="3.40.50.300">
    <property type="entry name" value="P-loop containing nucleotide triphosphate hydrolases"/>
    <property type="match status" value="2"/>
</dbReference>
<keyword evidence="1" id="KW-0227">DNA damage</keyword>
<dbReference type="InterPro" id="IPR046700">
    <property type="entry name" value="DUF6570"/>
</dbReference>
<keyword evidence="1" id="KW-0378">Hydrolase</keyword>
<sequence>MPRTKGQGVQRKRKKEKECRKKEKECSKKTSPIVVIPPATVKERQKKYVSTAENLLKQKERQKRYKSTLKYKEARRAQNKAVLLDEKKRAIINTRMSILQKRRLSNSAQNEIHLKRLKFSQQKRLADSSKRVIHLDRLKICQQKRLTDSAQNEIHLNRCKLSQQKRLADSSKRVLHLDRLKICQQKRLTDSAQNEIHLKRLKFSQQKRLADSSKRLIHLERLKICQQKRLADSAQNKIHLERLRSCRKKIFSDVRKRKLYNKSIIMKKRRLKERKENETRSILFHKFSKSKQEGPSFECACCKRLWFRSSVKYCEVTDFHCDLSVLRRACQLPSGNEVGYLCKSCLSIIKTNKIPNLSLCHHELKFPAIPPEILRLTELEERFLCPRIPFMTIKATVGHEQYFVKGRAVNVPINVESSVNILPRGVDDSFIVPICFKRKKCYQSNVMFEHVRPSVIYEAAKCLENSPVYLHCDIKLDYKQLLENFPSHAFNYDGLQNKEMIQEDNSDSSDTSSDSEDEEQTSLSDQPTMLLTDAIVFAPGEGNLPVSIFDEYAEATSFIKIYGGHLVKKPATISLQNWLKSEVMRSDRRCANITKLFFSALKLRISKISSSINFCMRKAKSKTLFTVKDALNEHFLQNLELYDSGFKIFATDRGAPAFWESKKKEVFAMIRQLGPPTLFLTLSAAETKWPELIVVLKKLIDGKIICLSDVKKMEFKEKARLIKADPVTCARYFDHRIRQIFSLLKKKDSIFREHTIVDYYLRIEFQQRGSPHCHCLLWLKNAPSYDGENGDVRSAIVFIDKFITCSKDLSCELLKLQTHKHTFTCKKGVSKDKKCRFDIPFFPIIKTSFLSPLQDVPKSEMSVLLQKRTVIQQYLYEGFKSCKSYSIQDILDKFEVSYETYIQIIRSGLKRVTVFLKRQPDECMINAYNKELISLHCANMDLQFISDLYSCANYVLNYLNKSDRGVSKLLYEAINEIKRGNYTMKEQLQKLANNFLKSSEFSAQEAVYYLLALPLSKSSRQSAFINSSPPENRIAVLKSKQELQLMASNSNDIYVKNMVDHYALRPSKLYNLCLADFVAWYKFSSKGRPTRNVHQDEEGDFSSDNDVVEEVSCLQLRNNAGYLFKRTKSKILRFVNYKKDVDIDNFYRENLFLFLPWQTEPAIHESNQISYEANFALIKKNRSNYFYEEAIADNLESALTMVQLHEAQDDIRFRDAHGFQVFSEYVQDGDIMDDIKLQKSDDKDGKNDFDEVALVPIPRVIPETEYIELMCSLNLKQREFALHVLHAFKEGLSPLYHYVSGSAGVGKSRLIEALQQALLRFFNSKSQRLDSLKTLLCAPTGKAAFGIKGTTLHSAFVLPVNQCPFELVPLSHSTRNTLQCKYQDLKLIIIDEISMVGSRMFQQIDRRLKQIFQSSKPFAGISVIVFGDFNQLRPIGDSFIFEPCSADPYGIICGNPLWRLFSTFQLTEIMRQRDDLVFAQTLNALSKGMLSQSQMSLLRSRTVPSVESIPKGTIHLYRTNKDVNDHNDRIIALDPKKKIVFAVDSLPEKIKASTRDYVFSEAKKAPLNKTRGLPYELKLSIGIKYMLTVNIDVEDGLVNGADGFLRDFNVDKDSSPTCLWIEFSDPAVGKKRQAASSCDKWKRWIKIEREKRGFRIIKRVEMVIRSQFPVVPAEALTICKSQGATFESVAVHLNKNLERAEIYVALSRCIKLSNLFLLGNLKTISPPKPYDKLQIEMQRLNNSKLKSKCFFPSQFSDTDLIVYQNVQSLLHKSHWLDLKKFIRLYTPCIFIAAETWTKTDDSFELPQYEILYRLDIPLNIKKIAFGLCIFLRNDMHCEIIYEYKELRKSQRCSLIAFVYKDLVICSGYKPPSTPYHVVSEAIVKMISVAKSYRAKVLSSCYIKRMPSSPGPVKIQSKAKS</sequence>
<gene>
    <name evidence="6" type="ORF">BEMITA_LOCUS1308</name>
</gene>
<dbReference type="Pfam" id="PF20209">
    <property type="entry name" value="DUF6570"/>
    <property type="match status" value="1"/>
</dbReference>
<comment type="similarity">
    <text evidence="1">Belongs to the helicase family.</text>
</comment>
<dbReference type="GO" id="GO:0006281">
    <property type="term" value="P:DNA repair"/>
    <property type="evidence" value="ECO:0007669"/>
    <property type="project" value="UniProtKB-KW"/>
</dbReference>
<dbReference type="InterPro" id="IPR025476">
    <property type="entry name" value="Helitron_helicase-like"/>
</dbReference>
<proteinExistence type="inferred from homology"/>